<evidence type="ECO:0000313" key="2">
    <source>
        <dbReference type="Proteomes" id="UP000799779"/>
    </source>
</evidence>
<proteinExistence type="predicted"/>
<organism evidence="1 2">
    <name type="scientific">Amniculicola lignicola CBS 123094</name>
    <dbReference type="NCBI Taxonomy" id="1392246"/>
    <lineage>
        <taxon>Eukaryota</taxon>
        <taxon>Fungi</taxon>
        <taxon>Dikarya</taxon>
        <taxon>Ascomycota</taxon>
        <taxon>Pezizomycotina</taxon>
        <taxon>Dothideomycetes</taxon>
        <taxon>Pleosporomycetidae</taxon>
        <taxon>Pleosporales</taxon>
        <taxon>Amniculicolaceae</taxon>
        <taxon>Amniculicola</taxon>
    </lineage>
</organism>
<name>A0A6A5W1S1_9PLEO</name>
<dbReference type="EMBL" id="ML977635">
    <property type="protein sequence ID" value="KAF1995660.1"/>
    <property type="molecule type" value="Genomic_DNA"/>
</dbReference>
<evidence type="ECO:0000313" key="1">
    <source>
        <dbReference type="EMBL" id="KAF1995660.1"/>
    </source>
</evidence>
<keyword evidence="2" id="KW-1185">Reference proteome</keyword>
<gene>
    <name evidence="1" type="ORF">P154DRAFT_526169</name>
</gene>
<dbReference type="Proteomes" id="UP000799779">
    <property type="component" value="Unassembled WGS sequence"/>
</dbReference>
<dbReference type="OrthoDB" id="3790549at2759"/>
<reference evidence="1" key="1">
    <citation type="journal article" date="2020" name="Stud. Mycol.">
        <title>101 Dothideomycetes genomes: a test case for predicting lifestyles and emergence of pathogens.</title>
        <authorList>
            <person name="Haridas S."/>
            <person name="Albert R."/>
            <person name="Binder M."/>
            <person name="Bloem J."/>
            <person name="Labutti K."/>
            <person name="Salamov A."/>
            <person name="Andreopoulos B."/>
            <person name="Baker S."/>
            <person name="Barry K."/>
            <person name="Bills G."/>
            <person name="Bluhm B."/>
            <person name="Cannon C."/>
            <person name="Castanera R."/>
            <person name="Culley D."/>
            <person name="Daum C."/>
            <person name="Ezra D."/>
            <person name="Gonzalez J."/>
            <person name="Henrissat B."/>
            <person name="Kuo A."/>
            <person name="Liang C."/>
            <person name="Lipzen A."/>
            <person name="Lutzoni F."/>
            <person name="Magnuson J."/>
            <person name="Mondo S."/>
            <person name="Nolan M."/>
            <person name="Ohm R."/>
            <person name="Pangilinan J."/>
            <person name="Park H.-J."/>
            <person name="Ramirez L."/>
            <person name="Alfaro M."/>
            <person name="Sun H."/>
            <person name="Tritt A."/>
            <person name="Yoshinaga Y."/>
            <person name="Zwiers L.-H."/>
            <person name="Turgeon B."/>
            <person name="Goodwin S."/>
            <person name="Spatafora J."/>
            <person name="Crous P."/>
            <person name="Grigoriev I."/>
        </authorList>
    </citation>
    <scope>NUCLEOTIDE SEQUENCE</scope>
    <source>
        <strain evidence="1">CBS 123094</strain>
    </source>
</reference>
<sequence>MLAPTLQEVENNLDKVGKDLWCYDSPDLAFDGMLQRLSQLQDQLKIQRTLHTTAELLRNQSLDKPLPKQQATRVKYILKFTFEHTTREDEKHIRLRKLDCNALKFCGLSYKIKDIIELPTAKFNFLVENVADFVHRRTLAQYLYRDDIDKAVYTKLDPEDDNLFKEFMKCSSSFRQWEH</sequence>
<dbReference type="AlphaFoldDB" id="A0A6A5W1S1"/>
<protein>
    <submittedName>
        <fullName evidence="1">Uncharacterized protein</fullName>
    </submittedName>
</protein>
<accession>A0A6A5W1S1</accession>